<accession>A0A6H9Z901</accession>
<sequence>MSSSSLDFRAAVTSAVGALVAAVLLLQLAFCASSIGALRAPSSHGIRTAVVAPEQARDRILAMLNGLHGTPVQAVAVKDEATARSQIERREVDVAFVMDPAEKTDTLLIAMAIGPAETDVAAQLAIFLEEDFDRQIKVVDISPPANGDWPGPSSPDHVAS</sequence>
<dbReference type="Proteomes" id="UP000468735">
    <property type="component" value="Unassembled WGS sequence"/>
</dbReference>
<name>A0A6H9Z901_9ACTN</name>
<keyword evidence="2" id="KW-1185">Reference proteome</keyword>
<gene>
    <name evidence="1" type="ORF">F8566_11390</name>
</gene>
<organism evidence="1 2">
    <name type="scientific">Actinomadura rudentiformis</name>
    <dbReference type="NCBI Taxonomy" id="359158"/>
    <lineage>
        <taxon>Bacteria</taxon>
        <taxon>Bacillati</taxon>
        <taxon>Actinomycetota</taxon>
        <taxon>Actinomycetes</taxon>
        <taxon>Streptosporangiales</taxon>
        <taxon>Thermomonosporaceae</taxon>
        <taxon>Actinomadura</taxon>
    </lineage>
</organism>
<evidence type="ECO:0000313" key="1">
    <source>
        <dbReference type="EMBL" id="KAB2350366.1"/>
    </source>
</evidence>
<proteinExistence type="predicted"/>
<reference evidence="1 2" key="1">
    <citation type="submission" date="2019-09" db="EMBL/GenBank/DDBJ databases">
        <title>Actinomadura physcomitrii sp. nov., a novel actinomycete isolated from moss [Physcomitrium sphaericum (Ludw) Fuernr].</title>
        <authorList>
            <person name="Zhuang X."/>
            <person name="Liu C."/>
        </authorList>
    </citation>
    <scope>NUCLEOTIDE SEQUENCE [LARGE SCALE GENOMIC DNA]</scope>
    <source>
        <strain evidence="1 2">HMC1</strain>
    </source>
</reference>
<dbReference type="EMBL" id="WBMT01000004">
    <property type="protein sequence ID" value="KAB2350366.1"/>
    <property type="molecule type" value="Genomic_DNA"/>
</dbReference>
<protein>
    <submittedName>
        <fullName evidence="1">Uncharacterized protein</fullName>
    </submittedName>
</protein>
<dbReference type="AlphaFoldDB" id="A0A6H9Z901"/>
<dbReference type="OrthoDB" id="3217869at2"/>
<comment type="caution">
    <text evidence="1">The sequence shown here is derived from an EMBL/GenBank/DDBJ whole genome shotgun (WGS) entry which is preliminary data.</text>
</comment>
<evidence type="ECO:0000313" key="2">
    <source>
        <dbReference type="Proteomes" id="UP000468735"/>
    </source>
</evidence>
<dbReference type="RefSeq" id="WP_151560114.1">
    <property type="nucleotide sequence ID" value="NZ_WBMT01000004.1"/>
</dbReference>